<keyword evidence="3 9" id="KW-0240">DNA-directed RNA polymerase</keyword>
<dbReference type="AlphaFoldDB" id="A0A9W8I2N3"/>
<dbReference type="InterPro" id="IPR002092">
    <property type="entry name" value="DNA-dir_Rpol_phage-type"/>
</dbReference>
<dbReference type="EC" id="2.7.7.6" evidence="2"/>
<gene>
    <name evidence="9" type="primary">RPO41_2</name>
    <name evidence="9" type="ORF">IWW36_005962</name>
</gene>
<dbReference type="GO" id="GO:0006390">
    <property type="term" value="P:mitochondrial transcription"/>
    <property type="evidence" value="ECO:0007669"/>
    <property type="project" value="TreeGrafter"/>
</dbReference>
<organism evidence="9 10">
    <name type="scientific">Coemansia brasiliensis</name>
    <dbReference type="NCBI Taxonomy" id="2650707"/>
    <lineage>
        <taxon>Eukaryota</taxon>
        <taxon>Fungi</taxon>
        <taxon>Fungi incertae sedis</taxon>
        <taxon>Zoopagomycota</taxon>
        <taxon>Kickxellomycotina</taxon>
        <taxon>Kickxellomycetes</taxon>
        <taxon>Kickxellales</taxon>
        <taxon>Kickxellaceae</taxon>
        <taxon>Coemansia</taxon>
    </lineage>
</organism>
<evidence type="ECO:0000256" key="3">
    <source>
        <dbReference type="ARBA" id="ARBA00022478"/>
    </source>
</evidence>
<evidence type="ECO:0000256" key="5">
    <source>
        <dbReference type="ARBA" id="ARBA00022695"/>
    </source>
</evidence>
<dbReference type="EMBL" id="JANBUW010001836">
    <property type="protein sequence ID" value="KAJ2842293.1"/>
    <property type="molecule type" value="Genomic_DNA"/>
</dbReference>
<evidence type="ECO:0000256" key="7">
    <source>
        <dbReference type="ARBA" id="ARBA00048552"/>
    </source>
</evidence>
<reference evidence="9" key="1">
    <citation type="submission" date="2022-07" db="EMBL/GenBank/DDBJ databases">
        <title>Phylogenomic reconstructions and comparative analyses of Kickxellomycotina fungi.</title>
        <authorList>
            <person name="Reynolds N.K."/>
            <person name="Stajich J.E."/>
            <person name="Barry K."/>
            <person name="Grigoriev I.V."/>
            <person name="Crous P."/>
            <person name="Smith M.E."/>
        </authorList>
    </citation>
    <scope>NUCLEOTIDE SEQUENCE</scope>
    <source>
        <strain evidence="9">NRRL 1566</strain>
    </source>
</reference>
<sequence length="358" mass="40413">MTNVYGVTLIGAKEQISARLREVKDKHGQHVFDITKVHGLGLYLARKIFASLGEMFTQAQEIQNWLNESARRISSSMSRTALAEAVKMAADSKKATAAMRQAVKSANLEGKEIDHGQAVSMHPDLEPGARKRKQLEKLAEKPMTPVAWTTPLGLTVVQPYRKLASRRIITDLQTINIRDLNMPSQVNSQKQKTAFPPNFVHSLDASHMVMSAIECKIAGLVFSSVHDSYWTHACDVDKMNSILREQFVKMHKMPIMENLKAEFEQRYKDHMLPMVVWEYATSFSFCKDGTLKSEKTRLSKSTREKREKQIESELARYHLDASDSDTVATSEVNELAKEQIEANEAKLAESFEPIDISS</sequence>
<evidence type="ECO:0000313" key="9">
    <source>
        <dbReference type="EMBL" id="KAJ2842293.1"/>
    </source>
</evidence>
<dbReference type="GO" id="GO:0001018">
    <property type="term" value="F:mitochondrial promoter sequence-specific DNA binding"/>
    <property type="evidence" value="ECO:0007669"/>
    <property type="project" value="TreeGrafter"/>
</dbReference>
<dbReference type="InterPro" id="IPR046950">
    <property type="entry name" value="DNA-dir_Rpol_C_phage-type"/>
</dbReference>
<accession>A0A9W8I2N3</accession>
<dbReference type="Pfam" id="PF00940">
    <property type="entry name" value="RNA_pol"/>
    <property type="match status" value="1"/>
</dbReference>
<keyword evidence="6" id="KW-0804">Transcription</keyword>
<protein>
    <recommendedName>
        <fullName evidence="2">DNA-directed RNA polymerase</fullName>
        <ecNumber evidence="2">2.7.7.6</ecNumber>
    </recommendedName>
</protein>
<comment type="caution">
    <text evidence="9">The sequence shown here is derived from an EMBL/GenBank/DDBJ whole genome shotgun (WGS) entry which is preliminary data.</text>
</comment>
<keyword evidence="5 9" id="KW-0548">Nucleotidyltransferase</keyword>
<evidence type="ECO:0000313" key="10">
    <source>
        <dbReference type="Proteomes" id="UP001139887"/>
    </source>
</evidence>
<dbReference type="PANTHER" id="PTHR10102:SF0">
    <property type="entry name" value="DNA-DIRECTED RNA POLYMERASE, MITOCHONDRIAL"/>
    <property type="match status" value="1"/>
</dbReference>
<dbReference type="Proteomes" id="UP001139887">
    <property type="component" value="Unassembled WGS sequence"/>
</dbReference>
<name>A0A9W8I2N3_9FUNG</name>
<evidence type="ECO:0000256" key="6">
    <source>
        <dbReference type="ARBA" id="ARBA00023163"/>
    </source>
</evidence>
<feature type="non-terminal residue" evidence="9">
    <location>
        <position position="358"/>
    </location>
</feature>
<dbReference type="SUPFAM" id="SSF56672">
    <property type="entry name" value="DNA/RNA polymerases"/>
    <property type="match status" value="1"/>
</dbReference>
<dbReference type="GO" id="GO:0034245">
    <property type="term" value="C:mitochondrial DNA-directed RNA polymerase complex"/>
    <property type="evidence" value="ECO:0007669"/>
    <property type="project" value="TreeGrafter"/>
</dbReference>
<evidence type="ECO:0000259" key="8">
    <source>
        <dbReference type="Pfam" id="PF00940"/>
    </source>
</evidence>
<feature type="domain" description="DNA-directed RNA polymerase C-terminal" evidence="8">
    <location>
        <begin position="1"/>
        <end position="310"/>
    </location>
</feature>
<dbReference type="PANTHER" id="PTHR10102">
    <property type="entry name" value="DNA-DIRECTED RNA POLYMERASE, MITOCHONDRIAL"/>
    <property type="match status" value="1"/>
</dbReference>
<keyword evidence="4 9" id="KW-0808">Transferase</keyword>
<keyword evidence="10" id="KW-1185">Reference proteome</keyword>
<dbReference type="InterPro" id="IPR043502">
    <property type="entry name" value="DNA/RNA_pol_sf"/>
</dbReference>
<evidence type="ECO:0000256" key="1">
    <source>
        <dbReference type="ARBA" id="ARBA00009493"/>
    </source>
</evidence>
<dbReference type="GO" id="GO:0003899">
    <property type="term" value="F:DNA-directed RNA polymerase activity"/>
    <property type="evidence" value="ECO:0007669"/>
    <property type="project" value="UniProtKB-EC"/>
</dbReference>
<proteinExistence type="inferred from homology"/>
<comment type="similarity">
    <text evidence="1">Belongs to the phage and mitochondrial RNA polymerase family.</text>
</comment>
<evidence type="ECO:0000256" key="2">
    <source>
        <dbReference type="ARBA" id="ARBA00012418"/>
    </source>
</evidence>
<dbReference type="OrthoDB" id="276422at2759"/>
<comment type="catalytic activity">
    <reaction evidence="7">
        <text>RNA(n) + a ribonucleoside 5'-triphosphate = RNA(n+1) + diphosphate</text>
        <dbReference type="Rhea" id="RHEA:21248"/>
        <dbReference type="Rhea" id="RHEA-COMP:14527"/>
        <dbReference type="Rhea" id="RHEA-COMP:17342"/>
        <dbReference type="ChEBI" id="CHEBI:33019"/>
        <dbReference type="ChEBI" id="CHEBI:61557"/>
        <dbReference type="ChEBI" id="CHEBI:140395"/>
        <dbReference type="EC" id="2.7.7.6"/>
    </reaction>
</comment>
<dbReference type="Gene3D" id="1.10.150.20">
    <property type="entry name" value="5' to 3' exonuclease, C-terminal subdomain"/>
    <property type="match status" value="1"/>
</dbReference>
<evidence type="ECO:0000256" key="4">
    <source>
        <dbReference type="ARBA" id="ARBA00022679"/>
    </source>
</evidence>